<dbReference type="InterPro" id="IPR044852">
    <property type="entry name" value="WBP2-like"/>
</dbReference>
<evidence type="ECO:0000313" key="1">
    <source>
        <dbReference type="EMBL" id="ELK15964.1"/>
    </source>
</evidence>
<dbReference type="InParanoid" id="L5KWY7"/>
<reference evidence="2" key="1">
    <citation type="journal article" date="2013" name="Science">
        <title>Comparative analysis of bat genomes provides insight into the evolution of flight and immunity.</title>
        <authorList>
            <person name="Zhang G."/>
            <person name="Cowled C."/>
            <person name="Shi Z."/>
            <person name="Huang Z."/>
            <person name="Bishop-Lilly K.A."/>
            <person name="Fang X."/>
            <person name="Wynne J.W."/>
            <person name="Xiong Z."/>
            <person name="Baker M.L."/>
            <person name="Zhao W."/>
            <person name="Tachedjian M."/>
            <person name="Zhu Y."/>
            <person name="Zhou P."/>
            <person name="Jiang X."/>
            <person name="Ng J."/>
            <person name="Yang L."/>
            <person name="Wu L."/>
            <person name="Xiao J."/>
            <person name="Feng Y."/>
            <person name="Chen Y."/>
            <person name="Sun X."/>
            <person name="Zhang Y."/>
            <person name="Marsh G.A."/>
            <person name="Crameri G."/>
            <person name="Broder C.C."/>
            <person name="Frey K.G."/>
            <person name="Wang L.F."/>
            <person name="Wang J."/>
        </authorList>
    </citation>
    <scope>NUCLEOTIDE SEQUENCE [LARGE SCALE GENOMIC DNA]</scope>
</reference>
<dbReference type="GO" id="GO:0003713">
    <property type="term" value="F:transcription coactivator activity"/>
    <property type="evidence" value="ECO:0007669"/>
    <property type="project" value="InterPro"/>
</dbReference>
<proteinExistence type="predicted"/>
<dbReference type="PANTHER" id="PTHR31606">
    <property type="entry name" value="WW DOMAIN BINDING PROTEIN 2, ISOFORM E"/>
    <property type="match status" value="1"/>
</dbReference>
<sequence>MNHRASANKRSAAFPERIHQRAQVILLSKEKDAMQSLMISFYLMKNCEIKYPVFGINYIKRAMTSETSGGWKGSALYKLVFTPGGAIEFGQWMLQVASQVFRRAASNGTYGYSFMSIGPPRLPMECTPSLLATSMHRHHWTSILDFSRWTGTME</sequence>
<organism evidence="1 2">
    <name type="scientific">Pteropus alecto</name>
    <name type="common">Black flying fox</name>
    <dbReference type="NCBI Taxonomy" id="9402"/>
    <lineage>
        <taxon>Eukaryota</taxon>
        <taxon>Metazoa</taxon>
        <taxon>Chordata</taxon>
        <taxon>Craniata</taxon>
        <taxon>Vertebrata</taxon>
        <taxon>Euteleostomi</taxon>
        <taxon>Mammalia</taxon>
        <taxon>Eutheria</taxon>
        <taxon>Laurasiatheria</taxon>
        <taxon>Chiroptera</taxon>
        <taxon>Yinpterochiroptera</taxon>
        <taxon>Pteropodoidea</taxon>
        <taxon>Pteropodidae</taxon>
        <taxon>Pteropodinae</taxon>
        <taxon>Pteropus</taxon>
    </lineage>
</organism>
<gene>
    <name evidence="1" type="ORF">PAL_GLEAN10017968</name>
</gene>
<dbReference type="GO" id="GO:0005634">
    <property type="term" value="C:nucleus"/>
    <property type="evidence" value="ECO:0007669"/>
    <property type="project" value="TreeGrafter"/>
</dbReference>
<evidence type="ECO:0000313" key="2">
    <source>
        <dbReference type="Proteomes" id="UP000010552"/>
    </source>
</evidence>
<dbReference type="SUPFAM" id="SSF50729">
    <property type="entry name" value="PH domain-like"/>
    <property type="match status" value="1"/>
</dbReference>
<protein>
    <submittedName>
        <fullName evidence="1">WW domain-binding protein 2</fullName>
    </submittedName>
</protein>
<keyword evidence="2" id="KW-1185">Reference proteome</keyword>
<dbReference type="PANTHER" id="PTHR31606:SF4">
    <property type="entry name" value="WW DOMAIN-BINDING PROTEIN 2"/>
    <property type="match status" value="1"/>
</dbReference>
<dbReference type="GO" id="GO:0031490">
    <property type="term" value="F:chromatin DNA binding"/>
    <property type="evidence" value="ECO:0007669"/>
    <property type="project" value="TreeGrafter"/>
</dbReference>
<dbReference type="Proteomes" id="UP000010552">
    <property type="component" value="Unassembled WGS sequence"/>
</dbReference>
<dbReference type="EMBL" id="KB030484">
    <property type="protein sequence ID" value="ELK15964.1"/>
    <property type="molecule type" value="Genomic_DNA"/>
</dbReference>
<accession>L5KWY7</accession>
<name>L5KWY7_PTEAL</name>
<dbReference type="AlphaFoldDB" id="L5KWY7"/>
<dbReference type="STRING" id="9402.L5KWY7"/>